<dbReference type="PROSITE" id="PS00010">
    <property type="entry name" value="ASX_HYDROXYL"/>
    <property type="match status" value="1"/>
</dbReference>
<keyword evidence="4" id="KW-0732">Signal</keyword>
<organism evidence="7 8">
    <name type="scientific">Clavelina lepadiformis</name>
    <name type="common">Light-bulb sea squirt</name>
    <name type="synonym">Ascidia lepadiformis</name>
    <dbReference type="NCBI Taxonomy" id="159417"/>
    <lineage>
        <taxon>Eukaryota</taxon>
        <taxon>Metazoa</taxon>
        <taxon>Chordata</taxon>
        <taxon>Tunicata</taxon>
        <taxon>Ascidiacea</taxon>
        <taxon>Aplousobranchia</taxon>
        <taxon>Clavelinidae</taxon>
        <taxon>Clavelina</taxon>
    </lineage>
</organism>
<feature type="chain" id="PRO_5045236033" evidence="4">
    <location>
        <begin position="19"/>
        <end position="533"/>
    </location>
</feature>
<keyword evidence="1 2" id="KW-1015">Disulfide bond</keyword>
<gene>
    <name evidence="7" type="ORF">CVLEPA_LOCUS28034</name>
</gene>
<sequence length="533" mass="59249">MKLFICFGLYYLYLECSAKGYGQIALCENECAANQVCNVENDVVTCTNVSVETCKDTPCLNGVCQNTPFGFTCYCDAGWTGALCETNISLLEDACSTMPCRGDCQCVPSCRHELGYFCISPSGFIGKNCTIAVPRIRCDPSEIVVDISTELYTEFDGKKRNSYIYISPTPDGSSKRSIDCRATFSGGNQYQIKVGLPFNGCGTFRNRRRRFDEVSFTNRIWINRGSDNGRYDMPVSILQFECIYAQDYEVIVSSMQPMVDPHRTIVTADGTLNIDFDLCKVDSCPGSCPKPYNLSEGAVYTVGENIHLLVTVNTQQQLLSQPRLVTTLEEVFLSCHQEFYAPRIVNLLNDGCPVQAGLYISVHAGKITASESACITFQVPRVTTCSRVYIHLKTCLCHTDYLQQCRNADIQHCRKITKRSARLLEEYDNDVLSMVGPITIISGERGSKWMKMYPDEGENKGFYDEAQHEKAEDIEAFIDDSQNSISQGKDKALPAYVAGTSLLVLSVLSVAAIAIRRNGNCFSHVPKPHDVVL</sequence>
<name>A0ABP0GSP6_CLALP</name>
<keyword evidence="2" id="KW-0245">EGF-like domain</keyword>
<dbReference type="PANTHER" id="PTHR24033:SF151">
    <property type="entry name" value="NOTCH 2"/>
    <property type="match status" value="1"/>
</dbReference>
<accession>A0ABP0GSP6</accession>
<evidence type="ECO:0000313" key="7">
    <source>
        <dbReference type="EMBL" id="CAK8694682.1"/>
    </source>
</evidence>
<feature type="transmembrane region" description="Helical" evidence="3">
    <location>
        <begin position="493"/>
        <end position="515"/>
    </location>
</feature>
<dbReference type="PROSITE" id="PS00022">
    <property type="entry name" value="EGF_1"/>
    <property type="match status" value="1"/>
</dbReference>
<comment type="caution">
    <text evidence="2">Lacks conserved residue(s) required for the propagation of feature annotation.</text>
</comment>
<evidence type="ECO:0000313" key="8">
    <source>
        <dbReference type="Proteomes" id="UP001642483"/>
    </source>
</evidence>
<dbReference type="InterPro" id="IPR001881">
    <property type="entry name" value="EGF-like_Ca-bd_dom"/>
</dbReference>
<dbReference type="PROSITE" id="PS01186">
    <property type="entry name" value="EGF_2"/>
    <property type="match status" value="1"/>
</dbReference>
<dbReference type="CDD" id="cd00054">
    <property type="entry name" value="EGF_CA"/>
    <property type="match status" value="1"/>
</dbReference>
<reference evidence="7 8" key="1">
    <citation type="submission" date="2024-02" db="EMBL/GenBank/DDBJ databases">
        <authorList>
            <person name="Daric V."/>
            <person name="Darras S."/>
        </authorList>
    </citation>
    <scope>NUCLEOTIDE SEQUENCE [LARGE SCALE GENOMIC DNA]</scope>
</reference>
<dbReference type="Gene3D" id="2.10.25.10">
    <property type="entry name" value="Laminin"/>
    <property type="match status" value="1"/>
</dbReference>
<evidence type="ECO:0000259" key="5">
    <source>
        <dbReference type="PROSITE" id="PS50026"/>
    </source>
</evidence>
<dbReference type="SUPFAM" id="SSF57196">
    <property type="entry name" value="EGF/Laminin"/>
    <property type="match status" value="1"/>
</dbReference>
<dbReference type="InterPro" id="IPR055356">
    <property type="entry name" value="ZP-N"/>
</dbReference>
<dbReference type="InterPro" id="IPR042235">
    <property type="entry name" value="ZP-C_dom"/>
</dbReference>
<dbReference type="SMART" id="SM00179">
    <property type="entry name" value="EGF_CA"/>
    <property type="match status" value="1"/>
</dbReference>
<comment type="caution">
    <text evidence="7">The sequence shown here is derived from an EMBL/GenBank/DDBJ whole genome shotgun (WGS) entry which is preliminary data.</text>
</comment>
<evidence type="ECO:0000256" key="4">
    <source>
        <dbReference type="SAM" id="SignalP"/>
    </source>
</evidence>
<dbReference type="InterPro" id="IPR051830">
    <property type="entry name" value="NOTCH_homolog"/>
</dbReference>
<dbReference type="InterPro" id="IPR001507">
    <property type="entry name" value="ZP_dom"/>
</dbReference>
<dbReference type="PROSITE" id="PS51034">
    <property type="entry name" value="ZP_2"/>
    <property type="match status" value="1"/>
</dbReference>
<feature type="signal peptide" evidence="4">
    <location>
        <begin position="1"/>
        <end position="18"/>
    </location>
</feature>
<dbReference type="SMART" id="SM00241">
    <property type="entry name" value="ZP"/>
    <property type="match status" value="1"/>
</dbReference>
<dbReference type="InterPro" id="IPR000742">
    <property type="entry name" value="EGF"/>
</dbReference>
<feature type="domain" description="ZP" evidence="6">
    <location>
        <begin position="137"/>
        <end position="420"/>
    </location>
</feature>
<protein>
    <submittedName>
        <fullName evidence="7">Uncharacterized protein</fullName>
    </submittedName>
</protein>
<evidence type="ECO:0000256" key="2">
    <source>
        <dbReference type="PROSITE-ProRule" id="PRU00076"/>
    </source>
</evidence>
<feature type="disulfide bond" evidence="2">
    <location>
        <begin position="54"/>
        <end position="64"/>
    </location>
</feature>
<dbReference type="InterPro" id="IPR000152">
    <property type="entry name" value="EGF-type_Asp/Asn_hydroxyl_site"/>
</dbReference>
<feature type="domain" description="EGF-like" evidence="5">
    <location>
        <begin position="50"/>
        <end position="85"/>
    </location>
</feature>
<dbReference type="Pfam" id="PF23344">
    <property type="entry name" value="ZP-N"/>
    <property type="match status" value="1"/>
</dbReference>
<dbReference type="Proteomes" id="UP001642483">
    <property type="component" value="Unassembled WGS sequence"/>
</dbReference>
<feature type="disulfide bond" evidence="2">
    <location>
        <begin position="75"/>
        <end position="84"/>
    </location>
</feature>
<evidence type="ECO:0000256" key="1">
    <source>
        <dbReference type="ARBA" id="ARBA00023157"/>
    </source>
</evidence>
<keyword evidence="3" id="KW-0812">Transmembrane</keyword>
<dbReference type="PANTHER" id="PTHR24033">
    <property type="entry name" value="EGF-LIKE DOMAIN-CONTAINING PROTEIN"/>
    <property type="match status" value="1"/>
</dbReference>
<dbReference type="EMBL" id="CAWYQH010000141">
    <property type="protein sequence ID" value="CAK8694682.1"/>
    <property type="molecule type" value="Genomic_DNA"/>
</dbReference>
<dbReference type="Gene3D" id="2.60.40.4100">
    <property type="entry name" value="Zona pellucida, ZP-C domain"/>
    <property type="match status" value="1"/>
</dbReference>
<keyword evidence="3" id="KW-1133">Transmembrane helix</keyword>
<keyword evidence="8" id="KW-1185">Reference proteome</keyword>
<dbReference type="PROSITE" id="PS50026">
    <property type="entry name" value="EGF_3"/>
    <property type="match status" value="1"/>
</dbReference>
<proteinExistence type="predicted"/>
<dbReference type="Pfam" id="PF00008">
    <property type="entry name" value="EGF"/>
    <property type="match status" value="1"/>
</dbReference>
<evidence type="ECO:0000259" key="6">
    <source>
        <dbReference type="PROSITE" id="PS51034"/>
    </source>
</evidence>
<dbReference type="SMART" id="SM00181">
    <property type="entry name" value="EGF"/>
    <property type="match status" value="2"/>
</dbReference>
<evidence type="ECO:0000256" key="3">
    <source>
        <dbReference type="SAM" id="Phobius"/>
    </source>
</evidence>
<keyword evidence="3" id="KW-0472">Membrane</keyword>